<comment type="caution">
    <text evidence="2">The sequence shown here is derived from an EMBL/GenBank/DDBJ whole genome shotgun (WGS) entry which is preliminary data.</text>
</comment>
<dbReference type="InterPro" id="IPR052919">
    <property type="entry name" value="TA_system_RNase"/>
</dbReference>
<dbReference type="SUPFAM" id="SSF88723">
    <property type="entry name" value="PIN domain-like"/>
    <property type="match status" value="1"/>
</dbReference>
<organism evidence="2 3">
    <name type="scientific">Candidatus Electrothrix aarhusensis</name>
    <dbReference type="NCBI Taxonomy" id="1859131"/>
    <lineage>
        <taxon>Bacteria</taxon>
        <taxon>Pseudomonadati</taxon>
        <taxon>Thermodesulfobacteriota</taxon>
        <taxon>Desulfobulbia</taxon>
        <taxon>Desulfobulbales</taxon>
        <taxon>Desulfobulbaceae</taxon>
        <taxon>Candidatus Electrothrix</taxon>
    </lineage>
</organism>
<feature type="domain" description="PIN" evidence="1">
    <location>
        <begin position="2"/>
        <end position="117"/>
    </location>
</feature>
<dbReference type="InterPro" id="IPR041705">
    <property type="entry name" value="PIN_Sll0205"/>
</dbReference>
<dbReference type="PANTHER" id="PTHR36173">
    <property type="entry name" value="RIBONUCLEASE VAPC16-RELATED"/>
    <property type="match status" value="1"/>
</dbReference>
<evidence type="ECO:0000259" key="1">
    <source>
        <dbReference type="Pfam" id="PF01850"/>
    </source>
</evidence>
<dbReference type="PANTHER" id="PTHR36173:SF1">
    <property type="entry name" value="RIBONUCLEASE VAPC22"/>
    <property type="match status" value="1"/>
</dbReference>
<sequence>MILLDTHIWIRWLLPTEPLPKNLTDLIETADGLAVSSISCWEVILLEKFNRIELPLPVDEWLKEASEGSDVAVLPIDEKIASLAGRLPYHHKDPADRFIIATSIVNDAELISLDSCFPLYVELTDLLITT</sequence>
<keyword evidence="3" id="KW-1185">Reference proteome</keyword>
<gene>
    <name evidence="2" type="ORF">H206_02067</name>
</gene>
<dbReference type="AlphaFoldDB" id="A0A3S3R5I3"/>
<dbReference type="EMBL" id="MTKO01000089">
    <property type="protein sequence ID" value="RWX44749.1"/>
    <property type="molecule type" value="Genomic_DNA"/>
</dbReference>
<evidence type="ECO:0000313" key="2">
    <source>
        <dbReference type="EMBL" id="RWX44749.1"/>
    </source>
</evidence>
<reference evidence="2 3" key="1">
    <citation type="submission" date="2017-01" db="EMBL/GenBank/DDBJ databases">
        <title>The cable genome- insights into the physiology and evolution of filamentous bacteria capable of sulfide oxidation via long distance electron transfer.</title>
        <authorList>
            <person name="Schreiber L."/>
            <person name="Bjerg J.T."/>
            <person name="Boggild A."/>
            <person name="Van De Vossenberg J."/>
            <person name="Meysman F."/>
            <person name="Nielsen L.P."/>
            <person name="Schramm A."/>
            <person name="Kjeldsen K.U."/>
        </authorList>
    </citation>
    <scope>NUCLEOTIDE SEQUENCE [LARGE SCALE GENOMIC DNA]</scope>
    <source>
        <strain evidence="2">MCF</strain>
    </source>
</reference>
<evidence type="ECO:0000313" key="3">
    <source>
        <dbReference type="Proteomes" id="UP000287853"/>
    </source>
</evidence>
<dbReference type="Proteomes" id="UP000287853">
    <property type="component" value="Unassembled WGS sequence"/>
</dbReference>
<dbReference type="InterPro" id="IPR002716">
    <property type="entry name" value="PIN_dom"/>
</dbReference>
<dbReference type="InterPro" id="IPR029060">
    <property type="entry name" value="PIN-like_dom_sf"/>
</dbReference>
<name>A0A3S3R5I3_9BACT</name>
<proteinExistence type="predicted"/>
<dbReference type="Pfam" id="PF01850">
    <property type="entry name" value="PIN"/>
    <property type="match status" value="1"/>
</dbReference>
<dbReference type="CDD" id="cd09872">
    <property type="entry name" value="PIN_Sll0205-like"/>
    <property type="match status" value="1"/>
</dbReference>
<accession>A0A3S3R5I3</accession>
<dbReference type="Gene3D" id="3.40.50.1010">
    <property type="entry name" value="5'-nuclease"/>
    <property type="match status" value="1"/>
</dbReference>
<protein>
    <submittedName>
        <fullName evidence="2">PIN domain nuclease, a component of toxin-antitoxin system (PIN domain)</fullName>
    </submittedName>
</protein>